<proteinExistence type="predicted"/>
<gene>
    <name evidence="1" type="ORF">DFR38_1337</name>
</gene>
<dbReference type="RefSeq" id="WP_059285927.1">
    <property type="nucleotide sequence ID" value="NZ_LNQU01000047.1"/>
</dbReference>
<dbReference type="AlphaFoldDB" id="A0A318J4I1"/>
<sequence>MSSQSMLSQQQLQQLAPELQAYLATQLNLEVGQFDAQFLLDFVAARIGRQIYNKALDDAQQALSSRMESLQAAIWELEK</sequence>
<dbReference type="InterPro" id="IPR018680">
    <property type="entry name" value="DUF2164"/>
</dbReference>
<name>A0A318J4I1_9NEIS</name>
<evidence type="ECO:0000313" key="2">
    <source>
        <dbReference type="Proteomes" id="UP000248395"/>
    </source>
</evidence>
<comment type="caution">
    <text evidence="1">The sequence shown here is derived from an EMBL/GenBank/DDBJ whole genome shotgun (WGS) entry which is preliminary data.</text>
</comment>
<organism evidence="1 2">
    <name type="scientific">Aquitalea magnusonii</name>
    <dbReference type="NCBI Taxonomy" id="332411"/>
    <lineage>
        <taxon>Bacteria</taxon>
        <taxon>Pseudomonadati</taxon>
        <taxon>Pseudomonadota</taxon>
        <taxon>Betaproteobacteria</taxon>
        <taxon>Neisseriales</taxon>
        <taxon>Chromobacteriaceae</taxon>
        <taxon>Aquitalea</taxon>
    </lineage>
</organism>
<dbReference type="OrthoDB" id="6629495at2"/>
<keyword evidence="2" id="KW-1185">Reference proteome</keyword>
<reference evidence="1 2" key="1">
    <citation type="submission" date="2018-05" db="EMBL/GenBank/DDBJ databases">
        <title>Genomic Encyclopedia of Type Strains, Phase IV (KMG-IV): sequencing the most valuable type-strain genomes for metagenomic binning, comparative biology and taxonomic classification.</title>
        <authorList>
            <person name="Goeker M."/>
        </authorList>
    </citation>
    <scope>NUCLEOTIDE SEQUENCE [LARGE SCALE GENOMIC DNA]</scope>
    <source>
        <strain evidence="1 2">DSM 25134</strain>
    </source>
</reference>
<dbReference type="Pfam" id="PF09932">
    <property type="entry name" value="DUF2164"/>
    <property type="match status" value="1"/>
</dbReference>
<dbReference type="Proteomes" id="UP000248395">
    <property type="component" value="Unassembled WGS sequence"/>
</dbReference>
<accession>A0A318J4I1</accession>
<protein>
    <submittedName>
        <fullName evidence="1">Uncharacterized protein (DUF2164 family)</fullName>
    </submittedName>
</protein>
<dbReference type="EMBL" id="QJKC01000033">
    <property type="protein sequence ID" value="PXX38808.1"/>
    <property type="molecule type" value="Genomic_DNA"/>
</dbReference>
<evidence type="ECO:0000313" key="1">
    <source>
        <dbReference type="EMBL" id="PXX38808.1"/>
    </source>
</evidence>